<proteinExistence type="predicted"/>
<gene>
    <name evidence="1" type="ORF">Sango_0391300</name>
</gene>
<evidence type="ECO:0000313" key="2">
    <source>
        <dbReference type="Proteomes" id="UP001289374"/>
    </source>
</evidence>
<evidence type="ECO:0000313" key="1">
    <source>
        <dbReference type="EMBL" id="KAK4408103.1"/>
    </source>
</evidence>
<keyword evidence="2" id="KW-1185">Reference proteome</keyword>
<protein>
    <submittedName>
        <fullName evidence="1">Uncharacterized protein</fullName>
    </submittedName>
</protein>
<name>A0AAE1XAY3_9LAMI</name>
<organism evidence="1 2">
    <name type="scientific">Sesamum angolense</name>
    <dbReference type="NCBI Taxonomy" id="2727404"/>
    <lineage>
        <taxon>Eukaryota</taxon>
        <taxon>Viridiplantae</taxon>
        <taxon>Streptophyta</taxon>
        <taxon>Embryophyta</taxon>
        <taxon>Tracheophyta</taxon>
        <taxon>Spermatophyta</taxon>
        <taxon>Magnoliopsida</taxon>
        <taxon>eudicotyledons</taxon>
        <taxon>Gunneridae</taxon>
        <taxon>Pentapetalae</taxon>
        <taxon>asterids</taxon>
        <taxon>lamiids</taxon>
        <taxon>Lamiales</taxon>
        <taxon>Pedaliaceae</taxon>
        <taxon>Sesamum</taxon>
    </lineage>
</organism>
<dbReference type="EMBL" id="JACGWL010000002">
    <property type="protein sequence ID" value="KAK4408103.1"/>
    <property type="molecule type" value="Genomic_DNA"/>
</dbReference>
<reference evidence="1" key="2">
    <citation type="journal article" date="2024" name="Plant">
        <title>Genomic evolution and insights into agronomic trait innovations of Sesamum species.</title>
        <authorList>
            <person name="Miao H."/>
            <person name="Wang L."/>
            <person name="Qu L."/>
            <person name="Liu H."/>
            <person name="Sun Y."/>
            <person name="Le M."/>
            <person name="Wang Q."/>
            <person name="Wei S."/>
            <person name="Zheng Y."/>
            <person name="Lin W."/>
            <person name="Duan Y."/>
            <person name="Cao H."/>
            <person name="Xiong S."/>
            <person name="Wang X."/>
            <person name="Wei L."/>
            <person name="Li C."/>
            <person name="Ma Q."/>
            <person name="Ju M."/>
            <person name="Zhao R."/>
            <person name="Li G."/>
            <person name="Mu C."/>
            <person name="Tian Q."/>
            <person name="Mei H."/>
            <person name="Zhang T."/>
            <person name="Gao T."/>
            <person name="Zhang H."/>
        </authorList>
    </citation>
    <scope>NUCLEOTIDE SEQUENCE</scope>
    <source>
        <strain evidence="1">K16</strain>
    </source>
</reference>
<sequence>MLQSLHELVSFIHGCVSWGQLEGNSAAAFSISGEEGEVEKIIMKVLFDLEEDPNAISLEKFYRLFDNLAMDAHLNGKEAFVCQAFNDVLVQF</sequence>
<accession>A0AAE1XAY3</accession>
<dbReference type="Proteomes" id="UP001289374">
    <property type="component" value="Unassembled WGS sequence"/>
</dbReference>
<dbReference type="AlphaFoldDB" id="A0AAE1XAY3"/>
<comment type="caution">
    <text evidence="1">The sequence shown here is derived from an EMBL/GenBank/DDBJ whole genome shotgun (WGS) entry which is preliminary data.</text>
</comment>
<reference evidence="1" key="1">
    <citation type="submission" date="2020-06" db="EMBL/GenBank/DDBJ databases">
        <authorList>
            <person name="Li T."/>
            <person name="Hu X."/>
            <person name="Zhang T."/>
            <person name="Song X."/>
            <person name="Zhang H."/>
            <person name="Dai N."/>
            <person name="Sheng W."/>
            <person name="Hou X."/>
            <person name="Wei L."/>
        </authorList>
    </citation>
    <scope>NUCLEOTIDE SEQUENCE</scope>
    <source>
        <strain evidence="1">K16</strain>
        <tissue evidence="1">Leaf</tissue>
    </source>
</reference>